<keyword evidence="3 10" id="KW-0285">Flavoprotein</keyword>
<evidence type="ECO:0000256" key="9">
    <source>
        <dbReference type="ARBA" id="ARBA00048540"/>
    </source>
</evidence>
<dbReference type="GO" id="GO:0016740">
    <property type="term" value="F:transferase activity"/>
    <property type="evidence" value="ECO:0007669"/>
    <property type="project" value="UniProtKB-UniRule"/>
</dbReference>
<comment type="catalytic activity">
    <reaction evidence="9 10">
        <text>L-threonyl-[protein] + FAD = FMN-L-threonyl-[protein] + AMP + H(+)</text>
        <dbReference type="Rhea" id="RHEA:36847"/>
        <dbReference type="Rhea" id="RHEA-COMP:11060"/>
        <dbReference type="Rhea" id="RHEA-COMP:11061"/>
        <dbReference type="ChEBI" id="CHEBI:15378"/>
        <dbReference type="ChEBI" id="CHEBI:30013"/>
        <dbReference type="ChEBI" id="CHEBI:57692"/>
        <dbReference type="ChEBI" id="CHEBI:74257"/>
        <dbReference type="ChEBI" id="CHEBI:456215"/>
        <dbReference type="EC" id="2.7.1.180"/>
    </reaction>
</comment>
<feature type="binding site" evidence="11">
    <location>
        <position position="304"/>
    </location>
    <ligand>
        <name>Mg(2+)</name>
        <dbReference type="ChEBI" id="CHEBI:18420"/>
    </ligand>
</feature>
<protein>
    <recommendedName>
        <fullName evidence="2 10">FAD:protein FMN transferase</fullName>
        <ecNumber evidence="1 10">2.7.1.180</ecNumber>
    </recommendedName>
    <alternativeName>
        <fullName evidence="8 10">Flavin transferase</fullName>
    </alternativeName>
</protein>
<dbReference type="PANTHER" id="PTHR30040">
    <property type="entry name" value="THIAMINE BIOSYNTHESIS LIPOPROTEIN APBE"/>
    <property type="match status" value="1"/>
</dbReference>
<name>A0AA41UBP5_9HYPH</name>
<dbReference type="RefSeq" id="WP_281734639.1">
    <property type="nucleotide sequence ID" value="NZ_JAKETQ010000001.1"/>
</dbReference>
<organism evidence="12 13">
    <name type="scientific">Paradevosia shaoguanensis</name>
    <dbReference type="NCBI Taxonomy" id="1335043"/>
    <lineage>
        <taxon>Bacteria</taxon>
        <taxon>Pseudomonadati</taxon>
        <taxon>Pseudomonadota</taxon>
        <taxon>Alphaproteobacteria</taxon>
        <taxon>Hyphomicrobiales</taxon>
        <taxon>Devosiaceae</taxon>
        <taxon>Paradevosia</taxon>
    </lineage>
</organism>
<evidence type="ECO:0000256" key="7">
    <source>
        <dbReference type="ARBA" id="ARBA00022842"/>
    </source>
</evidence>
<keyword evidence="5 10" id="KW-0479">Metal-binding</keyword>
<dbReference type="SUPFAM" id="SSF143631">
    <property type="entry name" value="ApbE-like"/>
    <property type="match status" value="1"/>
</dbReference>
<gene>
    <name evidence="12" type="ORF">ML536_01010</name>
</gene>
<dbReference type="Gene3D" id="3.10.520.10">
    <property type="entry name" value="ApbE-like domains"/>
    <property type="match status" value="1"/>
</dbReference>
<evidence type="ECO:0000256" key="8">
    <source>
        <dbReference type="ARBA" id="ARBA00031306"/>
    </source>
</evidence>
<keyword evidence="6 10" id="KW-0274">FAD</keyword>
<dbReference type="Proteomes" id="UP001156140">
    <property type="component" value="Unassembled WGS sequence"/>
</dbReference>
<comment type="caution">
    <text evidence="12">The sequence shown here is derived from an EMBL/GenBank/DDBJ whole genome shotgun (WGS) entry which is preliminary data.</text>
</comment>
<evidence type="ECO:0000256" key="1">
    <source>
        <dbReference type="ARBA" id="ARBA00011955"/>
    </source>
</evidence>
<sequence length="338" mass="35808">MTTRDLPLAAPRTPSRRQALKILAASAALPVGAIGFRMFGPQPTFHEWHGEALGAASSLSLWHSNAGHAQRTLARMVSEVARLEAVFSLYQPDSELSRLNRDGVLANASRDMVAVLETSRAIASASNGAFDPTVQPLWTLYQDHFAQPGADPSGPSPKAIAAARGLVDYQRIEVSSRGVRLASQGMALTLNGIAQGYITDVVADLLRNEGFDHVVVELGETRVLGTHPDGRPWRVGLRDASGGAGRTLELINESSATSGGYGTMFDLSGEHHHIFDPNTGQSAHRLTEVVVTAPRATDADALATALFVAGEDRAAQVLATVPGARALLTRTDGTVVRV</sequence>
<dbReference type="EMBL" id="JALAZD010000001">
    <property type="protein sequence ID" value="MCI0125399.1"/>
    <property type="molecule type" value="Genomic_DNA"/>
</dbReference>
<dbReference type="AlphaFoldDB" id="A0AA41UBP5"/>
<evidence type="ECO:0000256" key="3">
    <source>
        <dbReference type="ARBA" id="ARBA00022630"/>
    </source>
</evidence>
<keyword evidence="4 10" id="KW-0808">Transferase</keyword>
<evidence type="ECO:0000313" key="13">
    <source>
        <dbReference type="Proteomes" id="UP001156140"/>
    </source>
</evidence>
<evidence type="ECO:0000256" key="2">
    <source>
        <dbReference type="ARBA" id="ARBA00016337"/>
    </source>
</evidence>
<feature type="binding site" evidence="11">
    <location>
        <position position="300"/>
    </location>
    <ligand>
        <name>Mg(2+)</name>
        <dbReference type="ChEBI" id="CHEBI:18420"/>
    </ligand>
</feature>
<evidence type="ECO:0000256" key="10">
    <source>
        <dbReference type="PIRNR" id="PIRNR006268"/>
    </source>
</evidence>
<dbReference type="GO" id="GO:0046872">
    <property type="term" value="F:metal ion binding"/>
    <property type="evidence" value="ECO:0007669"/>
    <property type="project" value="UniProtKB-UniRule"/>
</dbReference>
<feature type="binding site" evidence="11">
    <location>
        <position position="192"/>
    </location>
    <ligand>
        <name>Mg(2+)</name>
        <dbReference type="ChEBI" id="CHEBI:18420"/>
    </ligand>
</feature>
<accession>A0AA41UBP5</accession>
<dbReference type="InterPro" id="IPR024932">
    <property type="entry name" value="ApbE"/>
</dbReference>
<comment type="similarity">
    <text evidence="10">Belongs to the ApbE family.</text>
</comment>
<comment type="cofactor">
    <cofactor evidence="11">
        <name>Mg(2+)</name>
        <dbReference type="ChEBI" id="CHEBI:18420"/>
    </cofactor>
    <cofactor evidence="11">
        <name>Mn(2+)</name>
        <dbReference type="ChEBI" id="CHEBI:29035"/>
    </cofactor>
    <text evidence="11">Magnesium. Can also use manganese.</text>
</comment>
<evidence type="ECO:0000256" key="11">
    <source>
        <dbReference type="PIRSR" id="PIRSR006268-2"/>
    </source>
</evidence>
<evidence type="ECO:0000256" key="5">
    <source>
        <dbReference type="ARBA" id="ARBA00022723"/>
    </source>
</evidence>
<keyword evidence="7 10" id="KW-0460">Magnesium</keyword>
<dbReference type="Pfam" id="PF02424">
    <property type="entry name" value="ApbE"/>
    <property type="match status" value="1"/>
</dbReference>
<evidence type="ECO:0000256" key="6">
    <source>
        <dbReference type="ARBA" id="ARBA00022827"/>
    </source>
</evidence>
<evidence type="ECO:0000256" key="4">
    <source>
        <dbReference type="ARBA" id="ARBA00022679"/>
    </source>
</evidence>
<proteinExistence type="inferred from homology"/>
<dbReference type="InterPro" id="IPR003374">
    <property type="entry name" value="ApbE-like_sf"/>
</dbReference>
<dbReference type="EC" id="2.7.1.180" evidence="1 10"/>
<keyword evidence="13" id="KW-1185">Reference proteome</keyword>
<dbReference type="PANTHER" id="PTHR30040:SF2">
    <property type="entry name" value="FAD:PROTEIN FMN TRANSFERASE"/>
    <property type="match status" value="1"/>
</dbReference>
<evidence type="ECO:0000313" key="12">
    <source>
        <dbReference type="EMBL" id="MCI0125399.1"/>
    </source>
</evidence>
<dbReference type="PIRSF" id="PIRSF006268">
    <property type="entry name" value="ApbE"/>
    <property type="match status" value="1"/>
</dbReference>
<reference evidence="12" key="1">
    <citation type="submission" date="2022-03" db="EMBL/GenBank/DDBJ databases">
        <title>The complete genome sequence of a Methyloterrigena soli.</title>
        <authorList>
            <person name="Zi Z."/>
        </authorList>
    </citation>
    <scope>NUCLEOTIDE SEQUENCE</scope>
    <source>
        <strain evidence="12">M48</strain>
    </source>
</reference>